<dbReference type="PANTHER" id="PTHR30151:SF20">
    <property type="entry name" value="ABC TRANSPORTER PERMEASE PROTEIN HI_0355-RELATED"/>
    <property type="match status" value="1"/>
</dbReference>
<feature type="transmembrane region" description="Helical" evidence="7">
    <location>
        <begin position="127"/>
        <end position="149"/>
    </location>
</feature>
<proteinExistence type="inferred from homology"/>
<dbReference type="SUPFAM" id="SSF161098">
    <property type="entry name" value="MetI-like"/>
    <property type="match status" value="1"/>
</dbReference>
<keyword evidence="4 7" id="KW-0812">Transmembrane</keyword>
<keyword evidence="6 7" id="KW-0472">Membrane</keyword>
<dbReference type="EMBL" id="CP032416">
    <property type="protein sequence ID" value="AYD41443.1"/>
    <property type="molecule type" value="Genomic_DNA"/>
</dbReference>
<dbReference type="PANTHER" id="PTHR30151">
    <property type="entry name" value="ALKANE SULFONATE ABC TRANSPORTER-RELATED, MEMBRANE SUBUNIT"/>
    <property type="match status" value="1"/>
</dbReference>
<evidence type="ECO:0000256" key="7">
    <source>
        <dbReference type="RuleBase" id="RU363032"/>
    </source>
</evidence>
<reference evidence="9 10" key="1">
    <citation type="journal article" date="2019" name="Int. J. Syst. Evol. Microbiol.">
        <title>Clostridium fermenticellae sp. nov., isolated from the mud in a fermentation cellar for the production of the Chinese liquor, baijiu.</title>
        <authorList>
            <person name="Xu P.X."/>
            <person name="Chai L.J."/>
            <person name="Qiu T."/>
            <person name="Zhang X.J."/>
            <person name="Lu Z.M."/>
            <person name="Xiao C."/>
            <person name="Wang S.T."/>
            <person name="Shen C.H."/>
            <person name="Shi J.S."/>
            <person name="Xu Z.H."/>
        </authorList>
    </citation>
    <scope>NUCLEOTIDE SEQUENCE [LARGE SCALE GENOMIC DNA]</scope>
    <source>
        <strain evidence="9 10">JN500901</strain>
    </source>
</reference>
<comment type="subcellular location">
    <subcellularLocation>
        <location evidence="1 7">Cell membrane</location>
        <topology evidence="1 7">Multi-pass membrane protein</topology>
    </subcellularLocation>
</comment>
<feature type="transmembrane region" description="Helical" evidence="7">
    <location>
        <begin position="170"/>
        <end position="193"/>
    </location>
</feature>
<evidence type="ECO:0000259" key="8">
    <source>
        <dbReference type="PROSITE" id="PS50928"/>
    </source>
</evidence>
<dbReference type="KEGG" id="cfer:D4Z93_07345"/>
<evidence type="ECO:0000256" key="1">
    <source>
        <dbReference type="ARBA" id="ARBA00004651"/>
    </source>
</evidence>
<dbReference type="OrthoDB" id="9804353at2"/>
<protein>
    <submittedName>
        <fullName evidence="9">ABC transporter permease</fullName>
    </submittedName>
</protein>
<evidence type="ECO:0000256" key="3">
    <source>
        <dbReference type="ARBA" id="ARBA00022475"/>
    </source>
</evidence>
<feature type="transmembrane region" description="Helical" evidence="7">
    <location>
        <begin position="12"/>
        <end position="30"/>
    </location>
</feature>
<dbReference type="Pfam" id="PF00528">
    <property type="entry name" value="BPD_transp_1"/>
    <property type="match status" value="1"/>
</dbReference>
<gene>
    <name evidence="9" type="ORF">D4Z93_07345</name>
</gene>
<accession>A0A386H799</accession>
<feature type="transmembrane region" description="Helical" evidence="7">
    <location>
        <begin position="68"/>
        <end position="85"/>
    </location>
</feature>
<dbReference type="InterPro" id="IPR035906">
    <property type="entry name" value="MetI-like_sf"/>
</dbReference>
<keyword evidence="5 7" id="KW-1133">Transmembrane helix</keyword>
<dbReference type="InterPro" id="IPR000515">
    <property type="entry name" value="MetI-like"/>
</dbReference>
<feature type="domain" description="ABC transmembrane type-1" evidence="8">
    <location>
        <begin position="61"/>
        <end position="241"/>
    </location>
</feature>
<evidence type="ECO:0000313" key="10">
    <source>
        <dbReference type="Proteomes" id="UP000266301"/>
    </source>
</evidence>
<dbReference type="Gene3D" id="1.10.3720.10">
    <property type="entry name" value="MetI-like"/>
    <property type="match status" value="1"/>
</dbReference>
<dbReference type="GO" id="GO:0055085">
    <property type="term" value="P:transmembrane transport"/>
    <property type="evidence" value="ECO:0007669"/>
    <property type="project" value="InterPro"/>
</dbReference>
<sequence>MKCNNYGKSIYRISAIVFQVMLIFLWQILVDKGGIPKYILPSPKDVAITLFEIFPILIPHIYVTLEEAIIGFLISIVFSVIIALLMDNIKIVKACIYPILVISQTIPTIALAPIFIIWFGFGILPKVIVVVLVCFFPIVISLVDGLESADVDMLNLMDTMNASKFQKFRYVKFPGCLGSFFSGLRIAATYSIMGAIVGEWLGGEKGLGIFMVRAKNAYALDQIFSAILVVVILSMLLFLFMYVLQYIFMPWQRKDRENINK</sequence>
<keyword evidence="10" id="KW-1185">Reference proteome</keyword>
<dbReference type="PROSITE" id="PS50928">
    <property type="entry name" value="ABC_TM1"/>
    <property type="match status" value="1"/>
</dbReference>
<dbReference type="Proteomes" id="UP000266301">
    <property type="component" value="Chromosome"/>
</dbReference>
<evidence type="ECO:0000256" key="4">
    <source>
        <dbReference type="ARBA" id="ARBA00022692"/>
    </source>
</evidence>
<organism evidence="9 10">
    <name type="scientific">Clostridium fermenticellae</name>
    <dbReference type="NCBI Taxonomy" id="2068654"/>
    <lineage>
        <taxon>Bacteria</taxon>
        <taxon>Bacillati</taxon>
        <taxon>Bacillota</taxon>
        <taxon>Clostridia</taxon>
        <taxon>Eubacteriales</taxon>
        <taxon>Clostridiaceae</taxon>
        <taxon>Clostridium</taxon>
    </lineage>
</organism>
<dbReference type="GO" id="GO:0005886">
    <property type="term" value="C:plasma membrane"/>
    <property type="evidence" value="ECO:0007669"/>
    <property type="project" value="UniProtKB-SubCell"/>
</dbReference>
<dbReference type="RefSeq" id="WP_119974270.1">
    <property type="nucleotide sequence ID" value="NZ_CP032416.1"/>
</dbReference>
<comment type="similarity">
    <text evidence="7">Belongs to the binding-protein-dependent transport system permease family.</text>
</comment>
<keyword evidence="2 7" id="KW-0813">Transport</keyword>
<evidence type="ECO:0000256" key="6">
    <source>
        <dbReference type="ARBA" id="ARBA00023136"/>
    </source>
</evidence>
<keyword evidence="3" id="KW-1003">Cell membrane</keyword>
<evidence type="ECO:0000313" key="9">
    <source>
        <dbReference type="EMBL" id="AYD41443.1"/>
    </source>
</evidence>
<dbReference type="CDD" id="cd06261">
    <property type="entry name" value="TM_PBP2"/>
    <property type="match status" value="1"/>
</dbReference>
<evidence type="ECO:0000256" key="5">
    <source>
        <dbReference type="ARBA" id="ARBA00022989"/>
    </source>
</evidence>
<evidence type="ECO:0000256" key="2">
    <source>
        <dbReference type="ARBA" id="ARBA00022448"/>
    </source>
</evidence>
<dbReference type="AlphaFoldDB" id="A0A386H799"/>
<feature type="transmembrane region" description="Helical" evidence="7">
    <location>
        <begin position="223"/>
        <end position="244"/>
    </location>
</feature>
<name>A0A386H799_9CLOT</name>
<feature type="transmembrane region" description="Helical" evidence="7">
    <location>
        <begin position="97"/>
        <end position="121"/>
    </location>
</feature>